<comment type="similarity">
    <text evidence="2 15">Belongs to the ATP-dependent DNA ligase family.</text>
</comment>
<evidence type="ECO:0000256" key="10">
    <source>
        <dbReference type="ARBA" id="ARBA00023204"/>
    </source>
</evidence>
<comment type="subcellular location">
    <subcellularLocation>
        <location evidence="1">Nucleus</location>
    </subcellularLocation>
</comment>
<dbReference type="Gene3D" id="3.30.470.30">
    <property type="entry name" value="DNA ligase/mRNA capping enzyme"/>
    <property type="match status" value="1"/>
</dbReference>
<dbReference type="InterPro" id="IPR012310">
    <property type="entry name" value="DNA_ligase_ATP-dep_cent"/>
</dbReference>
<dbReference type="InterPro" id="IPR012308">
    <property type="entry name" value="DNA_ligase_ATP-dep_N"/>
</dbReference>
<evidence type="ECO:0000256" key="9">
    <source>
        <dbReference type="ARBA" id="ARBA00023172"/>
    </source>
</evidence>
<evidence type="ECO:0000256" key="1">
    <source>
        <dbReference type="ARBA" id="ARBA00004123"/>
    </source>
</evidence>
<name>A0A9P0QQ06_9ASCO</name>
<keyword evidence="19" id="KW-1185">Reference proteome</keyword>
<dbReference type="InterPro" id="IPR016059">
    <property type="entry name" value="DNA_ligase_ATP-dep_CS"/>
</dbReference>
<dbReference type="Pfam" id="PF01068">
    <property type="entry name" value="DNA_ligase_A_M"/>
    <property type="match status" value="1"/>
</dbReference>
<keyword evidence="4" id="KW-0132">Cell division</keyword>
<proteinExistence type="inferred from homology"/>
<dbReference type="CDD" id="cd07969">
    <property type="entry name" value="OBF_DNA_ligase_I"/>
    <property type="match status" value="1"/>
</dbReference>
<dbReference type="PROSITE" id="PS00333">
    <property type="entry name" value="DNA_LIGASE_A2"/>
    <property type="match status" value="1"/>
</dbReference>
<dbReference type="EC" id="6.5.1.1" evidence="14"/>
<evidence type="ECO:0000256" key="15">
    <source>
        <dbReference type="RuleBase" id="RU004196"/>
    </source>
</evidence>
<evidence type="ECO:0000259" key="17">
    <source>
        <dbReference type="PROSITE" id="PS50160"/>
    </source>
</evidence>
<dbReference type="SUPFAM" id="SSF56091">
    <property type="entry name" value="DNA ligase/mRNA capping enzyme, catalytic domain"/>
    <property type="match status" value="1"/>
</dbReference>
<evidence type="ECO:0000256" key="2">
    <source>
        <dbReference type="ARBA" id="ARBA00007572"/>
    </source>
</evidence>
<keyword evidence="3 14" id="KW-0436">Ligase</keyword>
<dbReference type="InterPro" id="IPR000977">
    <property type="entry name" value="DNA_ligase_ATP-dep"/>
</dbReference>
<evidence type="ECO:0000256" key="7">
    <source>
        <dbReference type="ARBA" id="ARBA00022763"/>
    </source>
</evidence>
<keyword evidence="6 14" id="KW-0547">Nucleotide-binding</keyword>
<organism evidence="18 19">
    <name type="scientific">[Candida] railenensis</name>
    <dbReference type="NCBI Taxonomy" id="45579"/>
    <lineage>
        <taxon>Eukaryota</taxon>
        <taxon>Fungi</taxon>
        <taxon>Dikarya</taxon>
        <taxon>Ascomycota</taxon>
        <taxon>Saccharomycotina</taxon>
        <taxon>Pichiomycetes</taxon>
        <taxon>Debaryomycetaceae</taxon>
        <taxon>Kurtzmaniella</taxon>
    </lineage>
</organism>
<dbReference type="OrthoDB" id="206088at2759"/>
<dbReference type="Gene3D" id="2.40.50.140">
    <property type="entry name" value="Nucleic acid-binding proteins"/>
    <property type="match status" value="1"/>
</dbReference>
<dbReference type="CDD" id="cd07900">
    <property type="entry name" value="Adenylation_DNA_ligase_I_Euk"/>
    <property type="match status" value="1"/>
</dbReference>
<dbReference type="PROSITE" id="PS00697">
    <property type="entry name" value="DNA_LIGASE_A1"/>
    <property type="match status" value="1"/>
</dbReference>
<evidence type="ECO:0000256" key="14">
    <source>
        <dbReference type="RuleBase" id="RU000617"/>
    </source>
</evidence>
<dbReference type="InterPro" id="IPR012309">
    <property type="entry name" value="DNA_ligase_ATP-dep_C"/>
</dbReference>
<dbReference type="GO" id="GO:0051301">
    <property type="term" value="P:cell division"/>
    <property type="evidence" value="ECO:0007669"/>
    <property type="project" value="UniProtKB-KW"/>
</dbReference>
<dbReference type="SUPFAM" id="SSF50249">
    <property type="entry name" value="Nucleic acid-binding proteins"/>
    <property type="match status" value="1"/>
</dbReference>
<dbReference type="NCBIfam" id="TIGR00574">
    <property type="entry name" value="dnl1"/>
    <property type="match status" value="1"/>
</dbReference>
<evidence type="ECO:0000256" key="4">
    <source>
        <dbReference type="ARBA" id="ARBA00022618"/>
    </source>
</evidence>
<dbReference type="GO" id="GO:0071897">
    <property type="term" value="P:DNA biosynthetic process"/>
    <property type="evidence" value="ECO:0007669"/>
    <property type="project" value="InterPro"/>
</dbReference>
<dbReference type="Gene3D" id="3.30.1490.70">
    <property type="match status" value="1"/>
</dbReference>
<dbReference type="FunFam" id="2.40.50.140:FF:000062">
    <property type="entry name" value="DNA ligase"/>
    <property type="match status" value="1"/>
</dbReference>
<dbReference type="GO" id="GO:0005524">
    <property type="term" value="F:ATP binding"/>
    <property type="evidence" value="ECO:0007669"/>
    <property type="project" value="UniProtKB-KW"/>
</dbReference>
<dbReference type="GO" id="GO:1903461">
    <property type="term" value="P:Okazaki fragment processing involved in mitotic DNA replication"/>
    <property type="evidence" value="ECO:0007669"/>
    <property type="project" value="TreeGrafter"/>
</dbReference>
<dbReference type="PANTHER" id="PTHR45674">
    <property type="entry name" value="DNA LIGASE 1/3 FAMILY MEMBER"/>
    <property type="match status" value="1"/>
</dbReference>
<evidence type="ECO:0000256" key="3">
    <source>
        <dbReference type="ARBA" id="ARBA00022598"/>
    </source>
</evidence>
<comment type="caution">
    <text evidence="18">The sequence shown here is derived from an EMBL/GenBank/DDBJ whole genome shotgun (WGS) entry which is preliminary data.</text>
</comment>
<feature type="domain" description="ATP-dependent DNA ligase family profile" evidence="17">
    <location>
        <begin position="507"/>
        <end position="644"/>
    </location>
</feature>
<dbReference type="PROSITE" id="PS50160">
    <property type="entry name" value="DNA_LIGASE_A3"/>
    <property type="match status" value="1"/>
</dbReference>
<protein>
    <recommendedName>
        <fullName evidence="14">DNA ligase</fullName>
        <ecNumber evidence="14">6.5.1.1</ecNumber>
    </recommendedName>
</protein>
<dbReference type="FunFam" id="1.10.3260.10:FF:000001">
    <property type="entry name" value="DNA ligase"/>
    <property type="match status" value="1"/>
</dbReference>
<keyword evidence="5" id="KW-0235">DNA replication</keyword>
<dbReference type="PANTHER" id="PTHR45674:SF4">
    <property type="entry name" value="DNA LIGASE 1"/>
    <property type="match status" value="1"/>
</dbReference>
<reference evidence="18" key="1">
    <citation type="submission" date="2022-03" db="EMBL/GenBank/DDBJ databases">
        <authorList>
            <person name="Legras J.-L."/>
            <person name="Devillers H."/>
            <person name="Grondin C."/>
        </authorList>
    </citation>
    <scope>NUCLEOTIDE SEQUENCE</scope>
    <source>
        <strain evidence="18">CLIB 1423</strain>
    </source>
</reference>
<dbReference type="GO" id="GO:0003677">
    <property type="term" value="F:DNA binding"/>
    <property type="evidence" value="ECO:0007669"/>
    <property type="project" value="InterPro"/>
</dbReference>
<evidence type="ECO:0000256" key="11">
    <source>
        <dbReference type="ARBA" id="ARBA00023242"/>
    </source>
</evidence>
<dbReference type="Gene3D" id="1.10.3260.10">
    <property type="entry name" value="DNA ligase, ATP-dependent, N-terminal domain"/>
    <property type="match status" value="1"/>
</dbReference>
<dbReference type="SUPFAM" id="SSF117018">
    <property type="entry name" value="ATP-dependent DNA ligase DNA-binding domain"/>
    <property type="match status" value="1"/>
</dbReference>
<gene>
    <name evidence="18" type="ORF">CLIB1423_08S00496</name>
</gene>
<evidence type="ECO:0000256" key="5">
    <source>
        <dbReference type="ARBA" id="ARBA00022705"/>
    </source>
</evidence>
<dbReference type="Pfam" id="PF04675">
    <property type="entry name" value="DNA_ligase_A_N"/>
    <property type="match status" value="1"/>
</dbReference>
<feature type="region of interest" description="Disordered" evidence="16">
    <location>
        <begin position="41"/>
        <end position="67"/>
    </location>
</feature>
<keyword evidence="9 14" id="KW-0233">DNA recombination</keyword>
<accession>A0A9P0QQ06</accession>
<dbReference type="GO" id="GO:0006310">
    <property type="term" value="P:DNA recombination"/>
    <property type="evidence" value="ECO:0007669"/>
    <property type="project" value="UniProtKB-KW"/>
</dbReference>
<sequence length="765" mass="86174">MLGFTIKRQLISYSSSVTSPRVIKIGSRMVQQQSLARFFSSSSSNAEPKVKRVKTEQRSEAEKVEARENDVAPLEVKKEYNDKENFKLEEGKENVDVDVDVNENRPSSPAVDSLEGNSKILELMKKDGRTGAGAGTGTDTPVSSKPIPYSKLTNIFESIEGISSRLSITALISELFLEVLQSTENPKTLSKVVYLCINRLGPDYEPDLELGLGETLLIKAISECYGRETSRTKKEYQEVGDLGLVAEKSRSGQRTMFKPSALDIDTVFEKLTQIAKTTGKDSQTKKISIINKMLTACDAKQHEAKFLIRSLEGKLRIGLAEKTVLISLGQAFVLYEMQKSNNKKLPSPERLSQAEEIVREAFSTVPNYELIIVNAYKYGIFNLLEHSQLTPGVPLKPMLAKPTKSISEVLDRFQGEEFTCEYKYDGERAQIHFFDGQIKIYSRNSEDMSQRYPDLLQVMSDVFKKEDGVKSDSSLILDCEVVAYDIEKDKILPFQVLSTRKRKGVEEKDIKVRICLFIFDILFFNGEPLISKSLAQRRQVMFDNLTPIKGRFQFATAKNSSNLDELQIFLDQSVKDSCEGLMVKMLNGKESYYEPSKRSRNWLKLKKDYLAGVGDSLDLVVVGGYVGKGKRTGTYGGFLLAAYNQDTGEYETTCKIGTGFSDEALQQLFDKLKPTEIMHAKPFYVYETNNSNAVPDVWFEPTMVFEVLTADLSLSPIYKAAHNEYSKGISLRFPRFLRIRDDKGVEDATSSDQISEMYQRQASVN</sequence>
<evidence type="ECO:0000256" key="6">
    <source>
        <dbReference type="ARBA" id="ARBA00022741"/>
    </source>
</evidence>
<dbReference type="EMBL" id="CAKXYY010000008">
    <property type="protein sequence ID" value="CAH2352761.1"/>
    <property type="molecule type" value="Genomic_DNA"/>
</dbReference>
<evidence type="ECO:0000256" key="12">
    <source>
        <dbReference type="ARBA" id="ARBA00023306"/>
    </source>
</evidence>
<dbReference type="InterPro" id="IPR012340">
    <property type="entry name" value="NA-bd_OB-fold"/>
</dbReference>
<dbReference type="GO" id="GO:0006281">
    <property type="term" value="P:DNA repair"/>
    <property type="evidence" value="ECO:0007669"/>
    <property type="project" value="UniProtKB-KW"/>
</dbReference>
<comment type="catalytic activity">
    <reaction evidence="13 14">
        <text>ATP + (deoxyribonucleotide)n-3'-hydroxyl + 5'-phospho-(deoxyribonucleotide)m = (deoxyribonucleotide)n+m + AMP + diphosphate.</text>
        <dbReference type="EC" id="6.5.1.1"/>
    </reaction>
</comment>
<dbReference type="GO" id="GO:0005739">
    <property type="term" value="C:mitochondrion"/>
    <property type="evidence" value="ECO:0007669"/>
    <property type="project" value="TreeGrafter"/>
</dbReference>
<dbReference type="GO" id="GO:0003910">
    <property type="term" value="F:DNA ligase (ATP) activity"/>
    <property type="evidence" value="ECO:0007669"/>
    <property type="project" value="UniProtKB-EC"/>
</dbReference>
<evidence type="ECO:0000256" key="8">
    <source>
        <dbReference type="ARBA" id="ARBA00022840"/>
    </source>
</evidence>
<evidence type="ECO:0000256" key="13">
    <source>
        <dbReference type="ARBA" id="ARBA00034003"/>
    </source>
</evidence>
<dbReference type="AlphaFoldDB" id="A0A9P0QQ06"/>
<evidence type="ECO:0000313" key="19">
    <source>
        <dbReference type="Proteomes" id="UP000837801"/>
    </source>
</evidence>
<dbReference type="GO" id="GO:0005634">
    <property type="term" value="C:nucleus"/>
    <property type="evidence" value="ECO:0007669"/>
    <property type="project" value="UniProtKB-SubCell"/>
</dbReference>
<evidence type="ECO:0000256" key="16">
    <source>
        <dbReference type="SAM" id="MobiDB-lite"/>
    </source>
</evidence>
<keyword evidence="11" id="KW-0539">Nucleus</keyword>
<keyword evidence="10 14" id="KW-0234">DNA repair</keyword>
<dbReference type="Proteomes" id="UP000837801">
    <property type="component" value="Unassembled WGS sequence"/>
</dbReference>
<dbReference type="FunFam" id="3.30.470.30:FF:000016">
    <property type="entry name" value="DNA ligase"/>
    <property type="match status" value="1"/>
</dbReference>
<keyword evidence="8 14" id="KW-0067">ATP-binding</keyword>
<dbReference type="InterPro" id="IPR050191">
    <property type="entry name" value="ATP-dep_DNA_ligase"/>
</dbReference>
<dbReference type="InterPro" id="IPR036599">
    <property type="entry name" value="DNA_ligase_N_sf"/>
</dbReference>
<keyword evidence="12" id="KW-0131">Cell cycle</keyword>
<dbReference type="Pfam" id="PF04679">
    <property type="entry name" value="DNA_ligase_A_C"/>
    <property type="match status" value="1"/>
</dbReference>
<evidence type="ECO:0000313" key="18">
    <source>
        <dbReference type="EMBL" id="CAH2352761.1"/>
    </source>
</evidence>
<keyword evidence="7 14" id="KW-0227">DNA damage</keyword>
<feature type="compositionally biased region" description="Basic and acidic residues" evidence="16">
    <location>
        <begin position="48"/>
        <end position="67"/>
    </location>
</feature>